<dbReference type="GeneID" id="117652598"/>
<feature type="signal peptide" evidence="1">
    <location>
        <begin position="1"/>
        <end position="18"/>
    </location>
</feature>
<evidence type="ECO:0000256" key="1">
    <source>
        <dbReference type="SAM" id="SignalP"/>
    </source>
</evidence>
<dbReference type="InParanoid" id="A0A6P9A7K1"/>
<evidence type="ECO:0000313" key="2">
    <source>
        <dbReference type="Proteomes" id="UP000515158"/>
    </source>
</evidence>
<accession>A0A6P9A7K1</accession>
<feature type="chain" id="PRO_5028160358" evidence="1">
    <location>
        <begin position="19"/>
        <end position="197"/>
    </location>
</feature>
<gene>
    <name evidence="3" type="primary">LOC117652598</name>
</gene>
<keyword evidence="1" id="KW-0732">Signal</keyword>
<keyword evidence="2" id="KW-1185">Reference proteome</keyword>
<proteinExistence type="predicted"/>
<dbReference type="KEGG" id="tpal:117652598"/>
<reference evidence="3" key="1">
    <citation type="submission" date="2025-08" db="UniProtKB">
        <authorList>
            <consortium name="RefSeq"/>
        </authorList>
    </citation>
    <scope>IDENTIFICATION</scope>
    <source>
        <tissue evidence="3">Total insect</tissue>
    </source>
</reference>
<dbReference type="Proteomes" id="UP000515158">
    <property type="component" value="Unplaced"/>
</dbReference>
<evidence type="ECO:0000313" key="3">
    <source>
        <dbReference type="RefSeq" id="XP_034253525.1"/>
    </source>
</evidence>
<name>A0A6P9A7K1_THRPL</name>
<dbReference type="RefSeq" id="XP_034253525.1">
    <property type="nucleotide sequence ID" value="XM_034397634.1"/>
</dbReference>
<organism evidence="3">
    <name type="scientific">Thrips palmi</name>
    <name type="common">Melon thrips</name>
    <dbReference type="NCBI Taxonomy" id="161013"/>
    <lineage>
        <taxon>Eukaryota</taxon>
        <taxon>Metazoa</taxon>
        <taxon>Ecdysozoa</taxon>
        <taxon>Arthropoda</taxon>
        <taxon>Hexapoda</taxon>
        <taxon>Insecta</taxon>
        <taxon>Pterygota</taxon>
        <taxon>Neoptera</taxon>
        <taxon>Paraneoptera</taxon>
        <taxon>Thysanoptera</taxon>
        <taxon>Terebrantia</taxon>
        <taxon>Thripoidea</taxon>
        <taxon>Thripidae</taxon>
        <taxon>Thrips</taxon>
    </lineage>
</organism>
<protein>
    <submittedName>
        <fullName evidence="3">Uncharacterized protein LOC117652598</fullName>
    </submittedName>
</protein>
<sequence length="197" mass="22199">MLTLMDVLVISAFVRVSSKYAGPYSLNILEVGLCPKEEVGDIGRDMEIHTIRHHQRGFRYPLISGNFTVRNGAGMPGKSALTFQIAKWDTVSGWRSNFMVLRIGETCRAFNMYGGSYKAYLLKHFPFYPLKCPIYDGAYPFYNVSSHHDSIPNFPNLPYGRFRMHGLGHHLQTPAHNAPNGCTRWVIEIVEKVSSGG</sequence>
<dbReference type="AlphaFoldDB" id="A0A6P9A7K1"/>